<comment type="caution">
    <text evidence="16">The sequence shown here is derived from an EMBL/GenBank/DDBJ whole genome shotgun (WGS) entry which is preliminary data.</text>
</comment>
<dbReference type="GO" id="GO:0004478">
    <property type="term" value="F:methionine adenosyltransferase activity"/>
    <property type="evidence" value="ECO:0007669"/>
    <property type="project" value="UniProtKB-UniRule"/>
</dbReference>
<dbReference type="Pfam" id="PF02773">
    <property type="entry name" value="S-AdoMet_synt_C"/>
    <property type="match status" value="1"/>
</dbReference>
<dbReference type="PIRSF" id="PIRSF000497">
    <property type="entry name" value="MAT"/>
    <property type="match status" value="1"/>
</dbReference>
<feature type="binding site" evidence="10">
    <location>
        <position position="42"/>
    </location>
    <ligand>
        <name>K(+)</name>
        <dbReference type="ChEBI" id="CHEBI:29103"/>
    </ligand>
</feature>
<feature type="binding site" evidence="10">
    <location>
        <position position="270"/>
    </location>
    <ligand>
        <name>ATP</name>
        <dbReference type="ChEBI" id="CHEBI:30616"/>
        <note>ligand shared between two neighboring subunits</note>
    </ligand>
</feature>
<dbReference type="GO" id="GO:0006730">
    <property type="term" value="P:one-carbon metabolic process"/>
    <property type="evidence" value="ECO:0007669"/>
    <property type="project" value="UniProtKB-KW"/>
</dbReference>
<dbReference type="CDD" id="cd18079">
    <property type="entry name" value="S-AdoMet_synt"/>
    <property type="match status" value="1"/>
</dbReference>
<feature type="domain" description="S-adenosylmethionine synthetase C-terminal" evidence="15">
    <location>
        <begin position="241"/>
        <end position="379"/>
    </location>
</feature>
<feature type="binding site" description="in other chain" evidence="10">
    <location>
        <position position="55"/>
    </location>
    <ligand>
        <name>L-methionine</name>
        <dbReference type="ChEBI" id="CHEBI:57844"/>
        <note>ligand shared between two neighboring subunits</note>
    </ligand>
</feature>
<comment type="cofactor">
    <cofactor evidence="10">
        <name>K(+)</name>
        <dbReference type="ChEBI" id="CHEBI:29103"/>
    </cofactor>
    <text evidence="10">Binds 1 potassium ion per subunit.</text>
</comment>
<comment type="pathway">
    <text evidence="1 10">Amino-acid biosynthesis; S-adenosyl-L-methionine biosynthesis; S-adenosyl-L-methionine from L-methionine: step 1/1.</text>
</comment>
<evidence type="ECO:0000256" key="8">
    <source>
        <dbReference type="ARBA" id="ARBA00022842"/>
    </source>
</evidence>
<keyword evidence="4 10" id="KW-0808">Transferase</keyword>
<dbReference type="Gene3D" id="3.30.300.10">
    <property type="match status" value="3"/>
</dbReference>
<keyword evidence="9 10" id="KW-0630">Potassium</keyword>
<dbReference type="FunFam" id="3.30.300.10:FF:000003">
    <property type="entry name" value="S-adenosylmethionine synthase"/>
    <property type="match status" value="1"/>
</dbReference>
<dbReference type="Pfam" id="PF02772">
    <property type="entry name" value="S-AdoMet_synt_M"/>
    <property type="match status" value="1"/>
</dbReference>
<feature type="binding site" description="in other chain" evidence="10">
    <location>
        <begin position="253"/>
        <end position="254"/>
    </location>
    <ligand>
        <name>ATP</name>
        <dbReference type="ChEBI" id="CHEBI:30616"/>
        <note>ligand shared between two neighboring subunits</note>
    </ligand>
</feature>
<dbReference type="InterPro" id="IPR022631">
    <property type="entry name" value="ADOMET_SYNTHASE_CS"/>
</dbReference>
<dbReference type="FunFam" id="3.30.300.10:FF:000004">
    <property type="entry name" value="S-adenosylmethionine synthase"/>
    <property type="match status" value="1"/>
</dbReference>
<accession>A0A923EEH5</accession>
<comment type="subcellular location">
    <subcellularLocation>
        <location evidence="10 11">Cytoplasm</location>
    </subcellularLocation>
</comment>
<comment type="similarity">
    <text evidence="2 10 12">Belongs to the AdoMet synthase family.</text>
</comment>
<dbReference type="GO" id="GO:0006556">
    <property type="term" value="P:S-adenosylmethionine biosynthetic process"/>
    <property type="evidence" value="ECO:0007669"/>
    <property type="project" value="UniProtKB-UniRule"/>
</dbReference>
<dbReference type="NCBIfam" id="TIGR01034">
    <property type="entry name" value="metK"/>
    <property type="match status" value="1"/>
</dbReference>
<proteinExistence type="inferred from homology"/>
<keyword evidence="10" id="KW-0963">Cytoplasm</keyword>
<gene>
    <name evidence="10" type="primary">metK</name>
    <name evidence="16" type="ORF">HGG79_17070</name>
</gene>
<dbReference type="PANTHER" id="PTHR11964">
    <property type="entry name" value="S-ADENOSYLMETHIONINE SYNTHETASE"/>
    <property type="match status" value="1"/>
</dbReference>
<dbReference type="GO" id="GO:0005524">
    <property type="term" value="F:ATP binding"/>
    <property type="evidence" value="ECO:0007669"/>
    <property type="project" value="UniProtKB-UniRule"/>
</dbReference>
<evidence type="ECO:0000256" key="7">
    <source>
        <dbReference type="ARBA" id="ARBA00022840"/>
    </source>
</evidence>
<dbReference type="Pfam" id="PF00438">
    <property type="entry name" value="S-AdoMet_synt_N"/>
    <property type="match status" value="1"/>
</dbReference>
<dbReference type="SUPFAM" id="SSF55973">
    <property type="entry name" value="S-adenosylmethionine synthetase"/>
    <property type="match status" value="3"/>
</dbReference>
<keyword evidence="17" id="KW-1185">Reference proteome</keyword>
<organism evidence="16 17">
    <name type="scientific">Clostridium tetanomorphum</name>
    <dbReference type="NCBI Taxonomy" id="1553"/>
    <lineage>
        <taxon>Bacteria</taxon>
        <taxon>Bacillati</taxon>
        <taxon>Bacillota</taxon>
        <taxon>Clostridia</taxon>
        <taxon>Eubacteriales</taxon>
        <taxon>Clostridiaceae</taxon>
        <taxon>Clostridium</taxon>
    </lineage>
</organism>
<sequence length="391" mass="43033">MRKLFTSESVTEGHPDKICDQISDSVLDAILEQDPNGRVACETTVTTGMVLVVGEISTHCYVDIPKIVRETIEGIGYTRAKYGFDSDTCAVLTSINEQSPDIAMGVNESLESKQGDMIKEEAIGAGDQGMMFGFATNETPEYMPMPIAMAHKLSRKLSEVRKNGTLNYLRPDGKTQVTVEYQDNKPVRIDTIVMSTQHSPEVTREQIEKDLIEHVIKSVVPEGLLDENTKYYINPTGRFVVGGPQGDAGLTGRKIIVDTYGGYGRHGGGAFSGKDPTKVDRSAAYAARWVAKNLVAAGVADKLEIQLAYAIGVAKPVSISVDTFDTGKIENDKIVNIINKVFDLRPSAIINNLNLRRPIYKQVAAYGHFGRTDLNLPWENLDKLEEIKKYL</sequence>
<evidence type="ECO:0000259" key="14">
    <source>
        <dbReference type="Pfam" id="PF02772"/>
    </source>
</evidence>
<comment type="catalytic activity">
    <reaction evidence="10">
        <text>L-methionine + ATP + H2O = S-adenosyl-L-methionine + phosphate + diphosphate</text>
        <dbReference type="Rhea" id="RHEA:21080"/>
        <dbReference type="ChEBI" id="CHEBI:15377"/>
        <dbReference type="ChEBI" id="CHEBI:30616"/>
        <dbReference type="ChEBI" id="CHEBI:33019"/>
        <dbReference type="ChEBI" id="CHEBI:43474"/>
        <dbReference type="ChEBI" id="CHEBI:57844"/>
        <dbReference type="ChEBI" id="CHEBI:59789"/>
        <dbReference type="EC" id="2.5.1.6"/>
    </reaction>
</comment>
<dbReference type="InterPro" id="IPR002133">
    <property type="entry name" value="S-AdoMet_synthetase"/>
</dbReference>
<evidence type="ECO:0000259" key="13">
    <source>
        <dbReference type="Pfam" id="PF00438"/>
    </source>
</evidence>
<evidence type="ECO:0000256" key="4">
    <source>
        <dbReference type="ARBA" id="ARBA00022679"/>
    </source>
</evidence>
<dbReference type="InterPro" id="IPR022630">
    <property type="entry name" value="S-AdoMet_synt_C"/>
</dbReference>
<evidence type="ECO:0000256" key="6">
    <source>
        <dbReference type="ARBA" id="ARBA00022741"/>
    </source>
</evidence>
<dbReference type="RefSeq" id="WP_035145027.1">
    <property type="nucleotide sequence ID" value="NZ_JAAZWO010000028.1"/>
</dbReference>
<dbReference type="HAMAP" id="MF_00086">
    <property type="entry name" value="S_AdoMet_synth1"/>
    <property type="match status" value="1"/>
</dbReference>
<comment type="cofactor">
    <cofactor evidence="10">
        <name>Mg(2+)</name>
        <dbReference type="ChEBI" id="CHEBI:18420"/>
    </cofactor>
    <text evidence="10">Binds 2 divalent ions per subunit.</text>
</comment>
<keyword evidence="3 10" id="KW-0554">One-carbon metabolism</keyword>
<dbReference type="EMBL" id="JAAZWO010000028">
    <property type="protein sequence ID" value="MBC2399468.1"/>
    <property type="molecule type" value="Genomic_DNA"/>
</dbReference>
<evidence type="ECO:0000256" key="5">
    <source>
        <dbReference type="ARBA" id="ARBA00022723"/>
    </source>
</evidence>
<feature type="region of interest" description="Flexible loop" evidence="10">
    <location>
        <begin position="98"/>
        <end position="108"/>
    </location>
</feature>
<feature type="domain" description="S-adenosylmethionine synthetase central" evidence="14">
    <location>
        <begin position="123"/>
        <end position="239"/>
    </location>
</feature>
<dbReference type="AlphaFoldDB" id="A0A923EEH5"/>
<feature type="domain" description="S-adenosylmethionine synthetase N-terminal" evidence="13">
    <location>
        <begin position="3"/>
        <end position="100"/>
    </location>
</feature>
<dbReference type="GO" id="GO:0005737">
    <property type="term" value="C:cytoplasm"/>
    <property type="evidence" value="ECO:0007669"/>
    <property type="project" value="UniProtKB-SubCell"/>
</dbReference>
<feature type="binding site" evidence="10">
    <location>
        <position position="247"/>
    </location>
    <ligand>
        <name>L-methionine</name>
        <dbReference type="ChEBI" id="CHEBI:57844"/>
        <note>ligand shared between two neighboring subunits</note>
    </ligand>
</feature>
<feature type="binding site" evidence="10">
    <location>
        <position position="16"/>
    </location>
    <ligand>
        <name>Mg(2+)</name>
        <dbReference type="ChEBI" id="CHEBI:18420"/>
    </ligand>
</feature>
<evidence type="ECO:0000256" key="11">
    <source>
        <dbReference type="RuleBase" id="RU000542"/>
    </source>
</evidence>
<keyword evidence="8 10" id="KW-0460">Magnesium</keyword>
<dbReference type="PROSITE" id="PS00377">
    <property type="entry name" value="ADOMET_SYNTHASE_2"/>
    <property type="match status" value="1"/>
</dbReference>
<keyword evidence="7 10" id="KW-0067">ATP-binding</keyword>
<evidence type="ECO:0000256" key="3">
    <source>
        <dbReference type="ARBA" id="ARBA00022563"/>
    </source>
</evidence>
<evidence type="ECO:0000313" key="17">
    <source>
        <dbReference type="Proteomes" id="UP000563151"/>
    </source>
</evidence>
<dbReference type="Proteomes" id="UP000563151">
    <property type="component" value="Unassembled WGS sequence"/>
</dbReference>
<evidence type="ECO:0000256" key="10">
    <source>
        <dbReference type="HAMAP-Rule" id="MF_00086"/>
    </source>
</evidence>
<feature type="binding site" description="in other chain" evidence="10">
    <location>
        <begin position="172"/>
        <end position="174"/>
    </location>
    <ligand>
        <name>ATP</name>
        <dbReference type="ChEBI" id="CHEBI:30616"/>
        <note>ligand shared between two neighboring subunits</note>
    </ligand>
</feature>
<keyword evidence="5 10" id="KW-0479">Metal-binding</keyword>
<dbReference type="InterPro" id="IPR022629">
    <property type="entry name" value="S-AdoMet_synt_central"/>
</dbReference>
<feature type="binding site" description="in other chain" evidence="10">
    <location>
        <position position="98"/>
    </location>
    <ligand>
        <name>L-methionine</name>
        <dbReference type="ChEBI" id="CHEBI:57844"/>
        <note>ligand shared between two neighboring subunits</note>
    </ligand>
</feature>
<dbReference type="PROSITE" id="PS00376">
    <property type="entry name" value="ADOMET_SYNTHASE_1"/>
    <property type="match status" value="1"/>
</dbReference>
<comment type="subunit">
    <text evidence="10">Homotetramer; dimer of dimers.</text>
</comment>
<dbReference type="EC" id="2.5.1.6" evidence="10"/>
<feature type="binding site" description="in other chain" evidence="10">
    <location>
        <position position="14"/>
    </location>
    <ligand>
        <name>ATP</name>
        <dbReference type="ChEBI" id="CHEBI:30616"/>
        <note>ligand shared between two neighboring subunits</note>
    </ligand>
</feature>
<name>A0A923EEH5_CLOTT</name>
<dbReference type="InterPro" id="IPR022628">
    <property type="entry name" value="S-AdoMet_synt_N"/>
</dbReference>
<evidence type="ECO:0000256" key="9">
    <source>
        <dbReference type="ARBA" id="ARBA00022958"/>
    </source>
</evidence>
<feature type="binding site" description="in other chain" evidence="10">
    <location>
        <position position="278"/>
    </location>
    <ligand>
        <name>L-methionine</name>
        <dbReference type="ChEBI" id="CHEBI:57844"/>
        <note>ligand shared between two neighboring subunits</note>
    </ligand>
</feature>
<keyword evidence="6 10" id="KW-0547">Nucleotide-binding</keyword>
<reference evidence="16 17" key="1">
    <citation type="submission" date="2020-04" db="EMBL/GenBank/DDBJ databases">
        <title>Genomic insights into acetone-butanol-ethanol (ABE) fermentation by sequencing solventogenic clostridia strains.</title>
        <authorList>
            <person name="Brown S."/>
        </authorList>
    </citation>
    <scope>NUCLEOTIDE SEQUENCE [LARGE SCALE GENOMIC DNA]</scope>
    <source>
        <strain evidence="16 17">DJ011</strain>
    </source>
</reference>
<evidence type="ECO:0000256" key="2">
    <source>
        <dbReference type="ARBA" id="ARBA00009685"/>
    </source>
</evidence>
<protein>
    <recommendedName>
        <fullName evidence="10">S-adenosylmethionine synthase</fullName>
        <shortName evidence="10">AdoMet synthase</shortName>
        <ecNumber evidence="10">2.5.1.6</ecNumber>
    </recommendedName>
    <alternativeName>
        <fullName evidence="10">MAT</fullName>
    </alternativeName>
    <alternativeName>
        <fullName evidence="10">Methionine adenosyltransferase</fullName>
    </alternativeName>
</protein>
<feature type="binding site" evidence="10">
    <location>
        <position position="274"/>
    </location>
    <ligand>
        <name>ATP</name>
        <dbReference type="ChEBI" id="CHEBI:30616"/>
        <note>ligand shared between two neighboring subunits</note>
    </ligand>
</feature>
<feature type="binding site" evidence="10">
    <location>
        <position position="247"/>
    </location>
    <ligand>
        <name>ATP</name>
        <dbReference type="ChEBI" id="CHEBI:30616"/>
        <note>ligand shared between two neighboring subunits</note>
    </ligand>
</feature>
<evidence type="ECO:0000259" key="15">
    <source>
        <dbReference type="Pfam" id="PF02773"/>
    </source>
</evidence>
<evidence type="ECO:0000256" key="12">
    <source>
        <dbReference type="RuleBase" id="RU004462"/>
    </source>
</evidence>
<dbReference type="InterPro" id="IPR022636">
    <property type="entry name" value="S-AdoMet_synthetase_sfam"/>
</dbReference>
<dbReference type="GO" id="GO:0000287">
    <property type="term" value="F:magnesium ion binding"/>
    <property type="evidence" value="ECO:0007669"/>
    <property type="project" value="UniProtKB-UniRule"/>
</dbReference>
<feature type="binding site" description="in other chain" evidence="10">
    <location>
        <begin position="238"/>
        <end position="239"/>
    </location>
    <ligand>
        <name>ATP</name>
        <dbReference type="ChEBI" id="CHEBI:30616"/>
        <note>ligand shared between two neighboring subunits</note>
    </ligand>
</feature>
<comment type="function">
    <text evidence="10">Catalyzes the formation of S-adenosylmethionine (AdoMet) from methionine and ATP. The overall synthetic reaction is composed of two sequential steps, AdoMet formation and the subsequent tripolyphosphate hydrolysis which occurs prior to release of AdoMet from the enzyme.</text>
</comment>
<evidence type="ECO:0000256" key="1">
    <source>
        <dbReference type="ARBA" id="ARBA00005224"/>
    </source>
</evidence>
<evidence type="ECO:0000313" key="16">
    <source>
        <dbReference type="EMBL" id="MBC2399468.1"/>
    </source>
</evidence>